<proteinExistence type="predicted"/>
<accession>A0ACC2LVK4</accession>
<evidence type="ECO:0000313" key="2">
    <source>
        <dbReference type="Proteomes" id="UP001234297"/>
    </source>
</evidence>
<protein>
    <submittedName>
        <fullName evidence="1">Uncharacterized protein</fullName>
    </submittedName>
</protein>
<name>A0ACC2LVK4_PERAE</name>
<dbReference type="EMBL" id="CM056811">
    <property type="protein sequence ID" value="KAJ8637541.1"/>
    <property type="molecule type" value="Genomic_DNA"/>
</dbReference>
<organism evidence="1 2">
    <name type="scientific">Persea americana</name>
    <name type="common">Avocado</name>
    <dbReference type="NCBI Taxonomy" id="3435"/>
    <lineage>
        <taxon>Eukaryota</taxon>
        <taxon>Viridiplantae</taxon>
        <taxon>Streptophyta</taxon>
        <taxon>Embryophyta</taxon>
        <taxon>Tracheophyta</taxon>
        <taxon>Spermatophyta</taxon>
        <taxon>Magnoliopsida</taxon>
        <taxon>Magnoliidae</taxon>
        <taxon>Laurales</taxon>
        <taxon>Lauraceae</taxon>
        <taxon>Persea</taxon>
    </lineage>
</organism>
<evidence type="ECO:0000313" key="1">
    <source>
        <dbReference type="EMBL" id="KAJ8637541.1"/>
    </source>
</evidence>
<gene>
    <name evidence="1" type="ORF">MRB53_011808</name>
</gene>
<dbReference type="Proteomes" id="UP001234297">
    <property type="component" value="Chromosome 3"/>
</dbReference>
<sequence>MAFWISTTQLPFQKVLPLIIITLFFLLPSAHSINNFSFTKFERDYPIEVNYSSDANPSDGVLDLTKNKVDKSLNGGIGRAIYRDPIRIWDSETGNLADFNTQFSFIINGLQQPLPGDGFTFFLSPNVSTNTIPSYVAGGNLGIYSDSNASDPKNHIVAVEFDTFSNPWDPISPHVGININSRVSETTSYLWINSTDKVSKGKASVSYSASTKNLSVLLSYDENPGFGVDTLLIHTVDLREILPEWVCVGFSATTGWAFELHQIRSWEFNSSLEFGEAKVNSTSQTGTGGVNSTRETGNGGVNSTVVNEEHVPKEDDGKKTRLIAGMVVGGAVLSAGLGGLVLFGLKMKRNRSRDEEGVAFEVEMDDEFERGTGPKRMLTSCSSEIFNTEMFDTLACIEIEVWAGCHNDRFIALCLEDSETGELWLETASKVICLMRRVPLYNGKDPRLFGFCHDLLKWYSNSVAMSRDLGASHAICGGGFHWA</sequence>
<reference evidence="1 2" key="1">
    <citation type="journal article" date="2022" name="Hortic Res">
        <title>A haplotype resolved chromosomal level avocado genome allows analysis of novel avocado genes.</title>
        <authorList>
            <person name="Nath O."/>
            <person name="Fletcher S.J."/>
            <person name="Hayward A."/>
            <person name="Shaw L.M."/>
            <person name="Masouleh A.K."/>
            <person name="Furtado A."/>
            <person name="Henry R.J."/>
            <person name="Mitter N."/>
        </authorList>
    </citation>
    <scope>NUCLEOTIDE SEQUENCE [LARGE SCALE GENOMIC DNA]</scope>
    <source>
        <strain evidence="2">cv. Hass</strain>
    </source>
</reference>
<comment type="caution">
    <text evidence="1">The sequence shown here is derived from an EMBL/GenBank/DDBJ whole genome shotgun (WGS) entry which is preliminary data.</text>
</comment>
<keyword evidence="2" id="KW-1185">Reference proteome</keyword>